<organism evidence="2 3">
    <name type="scientific">Batrachochytrium dendrobatidis (strain JEL423)</name>
    <dbReference type="NCBI Taxonomy" id="403673"/>
    <lineage>
        <taxon>Eukaryota</taxon>
        <taxon>Fungi</taxon>
        <taxon>Fungi incertae sedis</taxon>
        <taxon>Chytridiomycota</taxon>
        <taxon>Chytridiomycota incertae sedis</taxon>
        <taxon>Chytridiomycetes</taxon>
        <taxon>Rhizophydiales</taxon>
        <taxon>Rhizophydiales incertae sedis</taxon>
        <taxon>Batrachochytrium</taxon>
    </lineage>
</organism>
<accession>A0A177WZR4</accession>
<feature type="region of interest" description="Disordered" evidence="1">
    <location>
        <begin position="1"/>
        <end position="33"/>
    </location>
</feature>
<proteinExistence type="predicted"/>
<dbReference type="Proteomes" id="UP000077115">
    <property type="component" value="Unassembled WGS sequence"/>
</dbReference>
<dbReference type="AlphaFoldDB" id="A0A177WZR4"/>
<sequence>MKAITPESAKKNTDKAISSTGENEKQSLTDDLSVIEARAEASVGNKKDSDFDQDESLLKTGSLKSSVYSADSKLSASSNGSRVSKPRPLDPLSMYLEKSKKKRSKR</sequence>
<feature type="compositionally biased region" description="Polar residues" evidence="1">
    <location>
        <begin position="67"/>
        <end position="82"/>
    </location>
</feature>
<name>A0A177WZR4_BATDL</name>
<reference evidence="2 3" key="1">
    <citation type="submission" date="2006-10" db="EMBL/GenBank/DDBJ databases">
        <title>The Genome Sequence of Batrachochytrium dendrobatidis JEL423.</title>
        <authorList>
            <consortium name="The Broad Institute Genome Sequencing Platform"/>
            <person name="Birren B."/>
            <person name="Lander E."/>
            <person name="Galagan J."/>
            <person name="Cuomo C."/>
            <person name="Devon K."/>
            <person name="Jaffe D."/>
            <person name="Butler J."/>
            <person name="Alvarez P."/>
            <person name="Gnerre S."/>
            <person name="Grabherr M."/>
            <person name="Kleber M."/>
            <person name="Mauceli E."/>
            <person name="Brockman W."/>
            <person name="Young S."/>
            <person name="LaButti K."/>
            <person name="Sykes S."/>
            <person name="DeCaprio D."/>
            <person name="Crawford M."/>
            <person name="Koehrsen M."/>
            <person name="Engels R."/>
            <person name="Montgomery P."/>
            <person name="Pearson M."/>
            <person name="Howarth C."/>
            <person name="Larson L."/>
            <person name="White J."/>
            <person name="O'Leary S."/>
            <person name="Kodira C."/>
            <person name="Zeng Q."/>
            <person name="Yandava C."/>
            <person name="Alvarado L."/>
            <person name="Longcore J."/>
            <person name="James T."/>
        </authorList>
    </citation>
    <scope>NUCLEOTIDE SEQUENCE [LARGE SCALE GENOMIC DNA]</scope>
    <source>
        <strain evidence="2 3">JEL423</strain>
    </source>
</reference>
<dbReference type="VEuPathDB" id="FungiDB:BDEG_28083"/>
<reference evidence="2 3" key="2">
    <citation type="submission" date="2016-05" db="EMBL/GenBank/DDBJ databases">
        <title>Lineage-specific infection strategies underlie the spectrum of fungal disease in amphibians.</title>
        <authorList>
            <person name="Cuomo C.A."/>
            <person name="Farrer R.A."/>
            <person name="James T."/>
            <person name="Longcore J."/>
            <person name="Birren B."/>
        </authorList>
    </citation>
    <scope>NUCLEOTIDE SEQUENCE [LARGE SCALE GENOMIC DNA]</scope>
    <source>
        <strain evidence="2 3">JEL423</strain>
    </source>
</reference>
<evidence type="ECO:0000313" key="2">
    <source>
        <dbReference type="EMBL" id="OAJ44900.1"/>
    </source>
</evidence>
<gene>
    <name evidence="2" type="ORF">BDEG_28083</name>
</gene>
<evidence type="ECO:0000256" key="1">
    <source>
        <dbReference type="SAM" id="MobiDB-lite"/>
    </source>
</evidence>
<evidence type="ECO:0000313" key="3">
    <source>
        <dbReference type="Proteomes" id="UP000077115"/>
    </source>
</evidence>
<dbReference type="EMBL" id="DS022314">
    <property type="protein sequence ID" value="OAJ44900.1"/>
    <property type="molecule type" value="Genomic_DNA"/>
</dbReference>
<protein>
    <submittedName>
        <fullName evidence="2">Uncharacterized protein</fullName>
    </submittedName>
</protein>
<feature type="region of interest" description="Disordered" evidence="1">
    <location>
        <begin position="67"/>
        <end position="106"/>
    </location>
</feature>